<evidence type="ECO:0000313" key="2">
    <source>
        <dbReference type="Proteomes" id="UP000821846"/>
    </source>
</evidence>
<dbReference type="Proteomes" id="UP000821846">
    <property type="component" value="Unassembled WGS sequence"/>
</dbReference>
<reference evidence="1 2" key="1">
    <citation type="journal article" date="2020" name="Cell Host Microbe">
        <title>Functional and Genomic Variation between Human-Derived Isolates of Lachnospiraceae Reveals Inter- and Intra-Species Diversity.</title>
        <authorList>
            <person name="Sorbara M.T."/>
            <person name="Littmann E.R."/>
            <person name="Fontana E."/>
            <person name="Moody T.U."/>
            <person name="Kohout C.E."/>
            <person name="Gjonbalaj M."/>
            <person name="Eaton V."/>
            <person name="Seok R."/>
            <person name="Leiner I.M."/>
            <person name="Pamer E.G."/>
        </authorList>
    </citation>
    <scope>NUCLEOTIDE SEQUENCE [LARGE SCALE GENOMIC DNA]</scope>
    <source>
        <strain evidence="1 2">MSK.14.16</strain>
    </source>
</reference>
<name>A0ABX2H036_9FIRM</name>
<protein>
    <submittedName>
        <fullName evidence="1">DUF3791 domain-containing protein</fullName>
    </submittedName>
</protein>
<comment type="caution">
    <text evidence="1">The sequence shown here is derived from an EMBL/GenBank/DDBJ whole genome shotgun (WGS) entry which is preliminary data.</text>
</comment>
<keyword evidence="2" id="KW-1185">Reference proteome</keyword>
<accession>A0ABX2H036</accession>
<organism evidence="1 2">
    <name type="scientific">Faecalicatena fissicatena</name>
    <dbReference type="NCBI Taxonomy" id="290055"/>
    <lineage>
        <taxon>Bacteria</taxon>
        <taxon>Bacillati</taxon>
        <taxon>Bacillota</taxon>
        <taxon>Clostridia</taxon>
        <taxon>Lachnospirales</taxon>
        <taxon>Lachnospiraceae</taxon>
        <taxon>Faecalicatena</taxon>
    </lineage>
</organism>
<sequence length="239" mass="28212">MNANPILLQKKYARIVELFARKKKISIDKALGIFYHSEVYQLMRDGISDMHCMSDSYLEKELEKEMKDFSNQKIKEYAKPNKTLKDCKETLELLKEEKERSNPYILLGRVFELYKQGAKEEHADWYFFKYLESLKIEDHYTFSVGETEITVPVDVFTPFVEIETEGRVINPQWHLMIAYYAYIDAMYNHNDNEYAKKIKTMPGHPTGKFGIRCKSLKKWMEEAFGKHQKGKQNGEKSGF</sequence>
<evidence type="ECO:0000313" key="1">
    <source>
        <dbReference type="EMBL" id="NSG30416.1"/>
    </source>
</evidence>
<dbReference type="EMBL" id="JAAWUZ010000030">
    <property type="protein sequence ID" value="NSG30416.1"/>
    <property type="molecule type" value="Genomic_DNA"/>
</dbReference>
<gene>
    <name evidence="1" type="ORF">HFM93_09035</name>
</gene>
<proteinExistence type="predicted"/>